<dbReference type="InterPro" id="IPR006626">
    <property type="entry name" value="PbH1"/>
</dbReference>
<dbReference type="SUPFAM" id="SSF51126">
    <property type="entry name" value="Pectin lyase-like"/>
    <property type="match status" value="1"/>
</dbReference>
<dbReference type="PANTHER" id="PTHR31339">
    <property type="entry name" value="PECTIN LYASE-RELATED"/>
    <property type="match status" value="1"/>
</dbReference>
<dbReference type="InterPro" id="IPR039448">
    <property type="entry name" value="Beta_helix"/>
</dbReference>
<dbReference type="PANTHER" id="PTHR31339:SF9">
    <property type="entry name" value="PLASMIN AND FIBRONECTIN-BINDING PROTEIN A"/>
    <property type="match status" value="1"/>
</dbReference>
<dbReference type="EMBL" id="BMHT01000007">
    <property type="protein sequence ID" value="GGF21248.1"/>
    <property type="molecule type" value="Genomic_DNA"/>
</dbReference>
<proteinExistence type="predicted"/>
<reference evidence="4" key="1">
    <citation type="journal article" date="2019" name="Int. J. Syst. Evol. Microbiol.">
        <title>The Global Catalogue of Microorganisms (GCM) 10K type strain sequencing project: providing services to taxonomists for standard genome sequencing and annotation.</title>
        <authorList>
            <consortium name="The Broad Institute Genomics Platform"/>
            <consortium name="The Broad Institute Genome Sequencing Center for Infectious Disease"/>
            <person name="Wu L."/>
            <person name="Ma J."/>
        </authorList>
    </citation>
    <scope>NUCLEOTIDE SEQUENCE [LARGE SCALE GENOMIC DNA]</scope>
    <source>
        <strain evidence="4">CGMCC 1.15197</strain>
    </source>
</reference>
<protein>
    <submittedName>
        <fullName evidence="3">Exo-poly-alpha-D-galacturonosidase</fullName>
    </submittedName>
</protein>
<gene>
    <name evidence="3" type="ORF">GCM10011383_36150</name>
</gene>
<evidence type="ECO:0000313" key="4">
    <source>
        <dbReference type="Proteomes" id="UP000632273"/>
    </source>
</evidence>
<accession>A0ABQ1ULA5</accession>
<dbReference type="SMART" id="SM00710">
    <property type="entry name" value="PbH1"/>
    <property type="match status" value="6"/>
</dbReference>
<evidence type="ECO:0000259" key="1">
    <source>
        <dbReference type="Pfam" id="PF12708"/>
    </source>
</evidence>
<dbReference type="Gene3D" id="2.160.20.10">
    <property type="entry name" value="Single-stranded right-handed beta-helix, Pectin lyase-like"/>
    <property type="match status" value="1"/>
</dbReference>
<comment type="caution">
    <text evidence="3">The sequence shown here is derived from an EMBL/GenBank/DDBJ whole genome shotgun (WGS) entry which is preliminary data.</text>
</comment>
<sequence>MLSFFCFAPSLSAQTLKTPPTTVYNIKAYGAVGDGKTIDTPAINRAIEAASAAGGGQVYFPAGTYPSFSIRLKSNICIYLEQGATLLAADPNLGQGLYDLAEPNASDQYQDFGHSHWHNSLIWGENLENVSILGPGMIDGTKGLTREKPNKPGIGNKTIALKLCRNVLLRDFTVLYGGHFVLLATGVDNMTIDNLRIDTNRDGLDIDCCRNVRVSNCTVNSPFDDAICLKSSYGLGYARATENVTITNCQVSGYDRGTLLKGTYERKEADLVPDHDGVTGRIKFGTESNGGFKNVTISNCVFEFCRGLALETVDGGILEDVSVTNLTMRDLSSSPIFLRLGARMRGPAGTPVGALRRINISNVVVYNADPRYASIISGIPGHPIEDVSLSNIKIYYAGGGTAAQAKLKVPEAEKDYPDPVMFGELPAYGFFIRHAKNVTVRNVDLTPITPDQRPAIMLNDVQQIDFESIKTKKAAGVPSYVLDQVEDFSVLRSTSVKDKKVKKATHTEL</sequence>
<dbReference type="Pfam" id="PF12708">
    <property type="entry name" value="Pect-lyase_RHGA_epim"/>
    <property type="match status" value="1"/>
</dbReference>
<dbReference type="InterPro" id="IPR051801">
    <property type="entry name" value="GH28_Enzymes"/>
</dbReference>
<dbReference type="InterPro" id="IPR011050">
    <property type="entry name" value="Pectin_lyase_fold/virulence"/>
</dbReference>
<evidence type="ECO:0000313" key="3">
    <source>
        <dbReference type="EMBL" id="GGF21248.1"/>
    </source>
</evidence>
<name>A0ABQ1ULA5_9BACT</name>
<dbReference type="InterPro" id="IPR012334">
    <property type="entry name" value="Pectin_lyas_fold"/>
</dbReference>
<evidence type="ECO:0000259" key="2">
    <source>
        <dbReference type="Pfam" id="PF13229"/>
    </source>
</evidence>
<feature type="domain" description="Rhamnogalacturonase A/B/Epimerase-like pectate lyase" evidence="1">
    <location>
        <begin position="24"/>
        <end position="75"/>
    </location>
</feature>
<dbReference type="InterPro" id="IPR024535">
    <property type="entry name" value="RHGA/B-epi-like_pectate_lyase"/>
</dbReference>
<keyword evidence="4" id="KW-1185">Reference proteome</keyword>
<feature type="domain" description="Right handed beta helix" evidence="2">
    <location>
        <begin position="184"/>
        <end position="320"/>
    </location>
</feature>
<organism evidence="3 4">
    <name type="scientific">Hymenobacter cavernae</name>
    <dbReference type="NCBI Taxonomy" id="2044852"/>
    <lineage>
        <taxon>Bacteria</taxon>
        <taxon>Pseudomonadati</taxon>
        <taxon>Bacteroidota</taxon>
        <taxon>Cytophagia</taxon>
        <taxon>Cytophagales</taxon>
        <taxon>Hymenobacteraceae</taxon>
        <taxon>Hymenobacter</taxon>
    </lineage>
</organism>
<dbReference type="Proteomes" id="UP000632273">
    <property type="component" value="Unassembled WGS sequence"/>
</dbReference>
<dbReference type="Pfam" id="PF13229">
    <property type="entry name" value="Beta_helix"/>
    <property type="match status" value="1"/>
</dbReference>